<dbReference type="EMBL" id="CP025612">
    <property type="protein sequence ID" value="AUN31943.1"/>
    <property type="molecule type" value="Genomic_DNA"/>
</dbReference>
<dbReference type="InterPro" id="IPR014054">
    <property type="entry name" value="Phage_regulatory_Rha"/>
</dbReference>
<proteinExistence type="predicted"/>
<reference evidence="2 3" key="1">
    <citation type="submission" date="2017-12" db="EMBL/GenBank/DDBJ databases">
        <title>Genomes of bacteria within cyanobacterial aggregates.</title>
        <authorList>
            <person name="Cai H."/>
        </authorList>
    </citation>
    <scope>NUCLEOTIDE SEQUENCE [LARGE SCALE GENOMIC DNA]</scope>
    <source>
        <strain evidence="2 3">TH16</strain>
    </source>
</reference>
<dbReference type="InterPro" id="IPR005039">
    <property type="entry name" value="Ant_C"/>
</dbReference>
<name>A0A2K9NFP3_9PROT</name>
<organism evidence="2 3">
    <name type="scientific">Niveispirillum cyanobacteriorum</name>
    <dbReference type="NCBI Taxonomy" id="1612173"/>
    <lineage>
        <taxon>Bacteria</taxon>
        <taxon>Pseudomonadati</taxon>
        <taxon>Pseudomonadota</taxon>
        <taxon>Alphaproteobacteria</taxon>
        <taxon>Rhodospirillales</taxon>
        <taxon>Azospirillaceae</taxon>
        <taxon>Niveispirillum</taxon>
    </lineage>
</organism>
<evidence type="ECO:0000259" key="1">
    <source>
        <dbReference type="Pfam" id="PF03374"/>
    </source>
</evidence>
<protein>
    <recommendedName>
        <fullName evidence="1">Antirepressor protein C-terminal domain-containing protein</fullName>
    </recommendedName>
</protein>
<feature type="domain" description="Antirepressor protein C-terminal" evidence="1">
    <location>
        <begin position="165"/>
        <end position="260"/>
    </location>
</feature>
<dbReference type="KEGG" id="ncb:C0V82_16050"/>
<dbReference type="AlphaFoldDB" id="A0A2K9NFP3"/>
<evidence type="ECO:0000313" key="3">
    <source>
        <dbReference type="Proteomes" id="UP000234752"/>
    </source>
</evidence>
<dbReference type="Proteomes" id="UP000234752">
    <property type="component" value="Chromosome eg_2"/>
</dbReference>
<dbReference type="Pfam" id="PF03374">
    <property type="entry name" value="ANT"/>
    <property type="match status" value="1"/>
</dbReference>
<dbReference type="GO" id="GO:0003677">
    <property type="term" value="F:DNA binding"/>
    <property type="evidence" value="ECO:0007669"/>
    <property type="project" value="InterPro"/>
</dbReference>
<dbReference type="Pfam" id="PF09669">
    <property type="entry name" value="Phage_pRha"/>
    <property type="match status" value="1"/>
</dbReference>
<keyword evidence="3" id="KW-1185">Reference proteome</keyword>
<sequence>MSKPRKLTHATEVVMSGFDGSGKVPALTVRDGKVYANSRDVAAFFEKRHDHVLRDIDNLLKNMDSPKLGSSMFAQSAAPDGQGVDRRTFDMTRDGFALLAMGFTGEKALAFKLRYIEQFNVMEDRLRNPTPAQIDLRDPSQLSRIAIQLIELNRELEGRAKRLEESVSATKPKAAFYDQFANADGLYCLQNAGRVLGQKPNKFVSWLKQGYLFYQGSALVPKAQFRDLGLFEVKATLVDDKARHQTYVTPRGITYFAKKLGVAPPEDLFCPSEAAE</sequence>
<evidence type="ECO:0000313" key="2">
    <source>
        <dbReference type="EMBL" id="AUN31943.1"/>
    </source>
</evidence>
<accession>A0A2K9NFP3</accession>
<dbReference type="NCBIfam" id="TIGR02681">
    <property type="entry name" value="phage_pRha"/>
    <property type="match status" value="1"/>
</dbReference>
<gene>
    <name evidence="2" type="ORF">C0V82_16050</name>
</gene>